<dbReference type="Proteomes" id="UP000317685">
    <property type="component" value="Unassembled WGS sequence"/>
</dbReference>
<protein>
    <submittedName>
        <fullName evidence="1">Uncharacterized protein</fullName>
    </submittedName>
</protein>
<dbReference type="AlphaFoldDB" id="A0A561VZU5"/>
<dbReference type="GeneID" id="300128052"/>
<dbReference type="OrthoDB" id="4283909at2"/>
<gene>
    <name evidence="1" type="ORF">FHU34_112474</name>
</gene>
<organism evidence="1 2">
    <name type="scientific">Micromonospora taraxaci</name>
    <dbReference type="NCBI Taxonomy" id="1316803"/>
    <lineage>
        <taxon>Bacteria</taxon>
        <taxon>Bacillati</taxon>
        <taxon>Actinomycetota</taxon>
        <taxon>Actinomycetes</taxon>
        <taxon>Micromonosporales</taxon>
        <taxon>Micromonosporaceae</taxon>
        <taxon>Micromonospora</taxon>
    </lineage>
</organism>
<proteinExistence type="predicted"/>
<name>A0A561VZU5_9ACTN</name>
<accession>A0A561VZU5</accession>
<evidence type="ECO:0000313" key="2">
    <source>
        <dbReference type="Proteomes" id="UP000317685"/>
    </source>
</evidence>
<dbReference type="EMBL" id="VIWZ01000001">
    <property type="protein sequence ID" value="TWG17133.1"/>
    <property type="molecule type" value="Genomic_DNA"/>
</dbReference>
<evidence type="ECO:0000313" key="1">
    <source>
        <dbReference type="EMBL" id="TWG17133.1"/>
    </source>
</evidence>
<dbReference type="RefSeq" id="WP_145780071.1">
    <property type="nucleotide sequence ID" value="NZ_VIWZ01000001.1"/>
</dbReference>
<reference evidence="1 2" key="1">
    <citation type="submission" date="2019-06" db="EMBL/GenBank/DDBJ databases">
        <title>Sequencing the genomes of 1000 actinobacteria strains.</title>
        <authorList>
            <person name="Klenk H.-P."/>
        </authorList>
    </citation>
    <scope>NUCLEOTIDE SEQUENCE [LARGE SCALE GENOMIC DNA]</scope>
    <source>
        <strain evidence="1 2">DSM 45885</strain>
    </source>
</reference>
<keyword evidence="2" id="KW-1185">Reference proteome</keyword>
<sequence>MVHGVRGGDTVACAGEILSYRYRFYAPSDRFYERCVGLTWCSTCREYSGAMVFVPRNEDLWDPLADLPMPERERLVRSEVKLLDYLDRLVRRGIDRRASRDRAG</sequence>
<comment type="caution">
    <text evidence="1">The sequence shown here is derived from an EMBL/GenBank/DDBJ whole genome shotgun (WGS) entry which is preliminary data.</text>
</comment>